<evidence type="ECO:0000256" key="4">
    <source>
        <dbReference type="ARBA" id="ARBA00022989"/>
    </source>
</evidence>
<keyword evidence="5 6" id="KW-0472">Membrane</keyword>
<comment type="caution">
    <text evidence="8">The sequence shown here is derived from an EMBL/GenBank/DDBJ whole genome shotgun (WGS) entry which is preliminary data.</text>
</comment>
<dbReference type="RefSeq" id="WP_254759186.1">
    <property type="nucleotide sequence ID" value="NZ_JANCLT010000005.1"/>
</dbReference>
<dbReference type="InterPro" id="IPR011701">
    <property type="entry name" value="MFS"/>
</dbReference>
<comment type="subcellular location">
    <subcellularLocation>
        <location evidence="1">Cell membrane</location>
        <topology evidence="1">Multi-pass membrane protein</topology>
    </subcellularLocation>
</comment>
<dbReference type="Gene3D" id="1.20.1250.20">
    <property type="entry name" value="MFS general substrate transporter like domains"/>
    <property type="match status" value="1"/>
</dbReference>
<dbReference type="PROSITE" id="PS50850">
    <property type="entry name" value="MFS"/>
    <property type="match status" value="1"/>
</dbReference>
<sequence length="393" mass="41973">MKSARLWTRNFVSVSASSFFLFLAFYYLLVVLPIYSIQSLHGRESEAGLIVTVFLVAAILVRPLAGRWMERFGTHRVFLLSLVIFAGMASLYTLPSSMAGLLLLRFLQGIGFGMATTAAGSIVAAIVPDSRRGEGMGYYAMSMNLAMVLGPFLGLTALHKWGGGVMFLLSFLFAAGALAAAFLIRVPEQSSVRPAAKASILEMSALRISLIAAVFALVYASILSFVSVYAKKIGLESVSSYFFVVYAAVLLLSRPFTGRLYDRYGANSIVYPAFFCFAAGMLLLSQAEAAAGFLTAAGLIGLGWGTLFPSFQTIAIQGASPARRGAATATFLSIFDFGIGIGSFLVGLLAVHVSFRSLYGYSAIIIAAGAVMYGVLQAQANRSKRNLQKKQAS</sequence>
<feature type="transmembrane region" description="Helical" evidence="6">
    <location>
        <begin position="77"/>
        <end position="94"/>
    </location>
</feature>
<feature type="transmembrane region" description="Helical" evidence="6">
    <location>
        <begin position="358"/>
        <end position="376"/>
    </location>
</feature>
<protein>
    <submittedName>
        <fullName evidence="8">MFS transporter</fullName>
    </submittedName>
</protein>
<keyword evidence="9" id="KW-1185">Reference proteome</keyword>
<dbReference type="CDD" id="cd17489">
    <property type="entry name" value="MFS_YfcJ_like"/>
    <property type="match status" value="1"/>
</dbReference>
<feature type="transmembrane region" description="Helical" evidence="6">
    <location>
        <begin position="290"/>
        <end position="308"/>
    </location>
</feature>
<dbReference type="InterPro" id="IPR020846">
    <property type="entry name" value="MFS_dom"/>
</dbReference>
<feature type="transmembrane region" description="Helical" evidence="6">
    <location>
        <begin position="264"/>
        <end position="284"/>
    </location>
</feature>
<reference evidence="8" key="1">
    <citation type="submission" date="2022-07" db="EMBL/GenBank/DDBJ databases">
        <authorList>
            <person name="Li W.-J."/>
            <person name="Deng Q.-Q."/>
        </authorList>
    </citation>
    <scope>NUCLEOTIDE SEQUENCE</scope>
    <source>
        <strain evidence="8">SYSU M60031</strain>
    </source>
</reference>
<evidence type="ECO:0000256" key="1">
    <source>
        <dbReference type="ARBA" id="ARBA00004651"/>
    </source>
</evidence>
<evidence type="ECO:0000313" key="8">
    <source>
        <dbReference type="EMBL" id="MCP8969276.1"/>
    </source>
</evidence>
<gene>
    <name evidence="8" type="ORF">NK662_12075</name>
</gene>
<dbReference type="InterPro" id="IPR036259">
    <property type="entry name" value="MFS_trans_sf"/>
</dbReference>
<organism evidence="8 9">
    <name type="scientific">Ectobacillus ponti</name>
    <dbReference type="NCBI Taxonomy" id="2961894"/>
    <lineage>
        <taxon>Bacteria</taxon>
        <taxon>Bacillati</taxon>
        <taxon>Bacillota</taxon>
        <taxon>Bacilli</taxon>
        <taxon>Bacillales</taxon>
        <taxon>Bacillaceae</taxon>
        <taxon>Ectobacillus</taxon>
    </lineage>
</organism>
<evidence type="ECO:0000259" key="7">
    <source>
        <dbReference type="PROSITE" id="PS50850"/>
    </source>
</evidence>
<feature type="transmembrane region" description="Helical" evidence="6">
    <location>
        <begin position="47"/>
        <end position="65"/>
    </location>
</feature>
<feature type="transmembrane region" description="Helical" evidence="6">
    <location>
        <begin position="164"/>
        <end position="184"/>
    </location>
</feature>
<evidence type="ECO:0000313" key="9">
    <source>
        <dbReference type="Proteomes" id="UP001156102"/>
    </source>
</evidence>
<dbReference type="SUPFAM" id="SSF103473">
    <property type="entry name" value="MFS general substrate transporter"/>
    <property type="match status" value="1"/>
</dbReference>
<feature type="transmembrane region" description="Helical" evidence="6">
    <location>
        <begin position="138"/>
        <end position="158"/>
    </location>
</feature>
<feature type="transmembrane region" description="Helical" evidence="6">
    <location>
        <begin position="106"/>
        <end position="126"/>
    </location>
</feature>
<dbReference type="PANTHER" id="PTHR23531">
    <property type="entry name" value="QUINOLENE RESISTANCE PROTEIN NORA"/>
    <property type="match status" value="1"/>
</dbReference>
<accession>A0AA41X5G4</accession>
<dbReference type="GO" id="GO:0022857">
    <property type="term" value="F:transmembrane transporter activity"/>
    <property type="evidence" value="ECO:0007669"/>
    <property type="project" value="InterPro"/>
</dbReference>
<proteinExistence type="predicted"/>
<feature type="transmembrane region" description="Helical" evidence="6">
    <location>
        <begin position="12"/>
        <end position="35"/>
    </location>
</feature>
<keyword evidence="2" id="KW-0813">Transport</keyword>
<evidence type="ECO:0000256" key="3">
    <source>
        <dbReference type="ARBA" id="ARBA00022692"/>
    </source>
</evidence>
<feature type="transmembrane region" description="Helical" evidence="6">
    <location>
        <begin position="329"/>
        <end position="352"/>
    </location>
</feature>
<dbReference type="PANTHER" id="PTHR23531:SF2">
    <property type="entry name" value="PERMEASE"/>
    <property type="match status" value="1"/>
</dbReference>
<dbReference type="GO" id="GO:0005886">
    <property type="term" value="C:plasma membrane"/>
    <property type="evidence" value="ECO:0007669"/>
    <property type="project" value="UniProtKB-SubCell"/>
</dbReference>
<evidence type="ECO:0000256" key="5">
    <source>
        <dbReference type="ARBA" id="ARBA00023136"/>
    </source>
</evidence>
<keyword evidence="3 6" id="KW-0812">Transmembrane</keyword>
<dbReference type="InterPro" id="IPR052714">
    <property type="entry name" value="MFS_Exporter"/>
</dbReference>
<dbReference type="EMBL" id="JANCLT010000005">
    <property type="protein sequence ID" value="MCP8969276.1"/>
    <property type="molecule type" value="Genomic_DNA"/>
</dbReference>
<evidence type="ECO:0000256" key="6">
    <source>
        <dbReference type="SAM" id="Phobius"/>
    </source>
</evidence>
<dbReference type="AlphaFoldDB" id="A0AA41X5G4"/>
<name>A0AA41X5G4_9BACI</name>
<evidence type="ECO:0000256" key="2">
    <source>
        <dbReference type="ARBA" id="ARBA00022448"/>
    </source>
</evidence>
<feature type="transmembrane region" description="Helical" evidence="6">
    <location>
        <begin position="233"/>
        <end position="252"/>
    </location>
</feature>
<dbReference type="Proteomes" id="UP001156102">
    <property type="component" value="Unassembled WGS sequence"/>
</dbReference>
<feature type="domain" description="Major facilitator superfamily (MFS) profile" evidence="7">
    <location>
        <begin position="10"/>
        <end position="381"/>
    </location>
</feature>
<dbReference type="Pfam" id="PF07690">
    <property type="entry name" value="MFS_1"/>
    <property type="match status" value="1"/>
</dbReference>
<keyword evidence="4 6" id="KW-1133">Transmembrane helix</keyword>
<feature type="transmembrane region" description="Helical" evidence="6">
    <location>
        <begin position="205"/>
        <end position="227"/>
    </location>
</feature>